<name>A0A9N9JQ00_9GLOM</name>
<evidence type="ECO:0000256" key="2">
    <source>
        <dbReference type="ARBA" id="ARBA00023186"/>
    </source>
</evidence>
<dbReference type="GO" id="GO:0140662">
    <property type="term" value="F:ATP-dependent protein folding chaperone"/>
    <property type="evidence" value="ECO:0007669"/>
    <property type="project" value="InterPro"/>
</dbReference>
<proteinExistence type="inferred from homology"/>
<comment type="similarity">
    <text evidence="1">Belongs to the heat shock protein 90 family.</text>
</comment>
<sequence>GYIKRGYEVLYMTDSIDEMLVQRMPGHGGKMFHNIAKDSDIDDIDVEKKAQLKFKFLKLMNWMQTTLSDYVEKVKLSTRLVESPCAVAANQWDWTGTMHRIMS</sequence>
<feature type="non-terminal residue" evidence="3">
    <location>
        <position position="1"/>
    </location>
</feature>
<dbReference type="Gene3D" id="1.20.120.790">
    <property type="entry name" value="Heat shock protein 90, C-terminal domain"/>
    <property type="match status" value="1"/>
</dbReference>
<evidence type="ECO:0000313" key="4">
    <source>
        <dbReference type="Proteomes" id="UP000789342"/>
    </source>
</evidence>
<dbReference type="GO" id="GO:0016887">
    <property type="term" value="F:ATP hydrolysis activity"/>
    <property type="evidence" value="ECO:0007669"/>
    <property type="project" value="InterPro"/>
</dbReference>
<evidence type="ECO:0000256" key="1">
    <source>
        <dbReference type="ARBA" id="ARBA00008239"/>
    </source>
</evidence>
<evidence type="ECO:0000313" key="3">
    <source>
        <dbReference type="EMBL" id="CAG8789073.1"/>
    </source>
</evidence>
<dbReference type="SUPFAM" id="SSF110942">
    <property type="entry name" value="HSP90 C-terminal domain"/>
    <property type="match status" value="1"/>
</dbReference>
<dbReference type="Gene3D" id="3.40.50.11260">
    <property type="match status" value="1"/>
</dbReference>
<dbReference type="Proteomes" id="UP000789342">
    <property type="component" value="Unassembled WGS sequence"/>
</dbReference>
<dbReference type="OrthoDB" id="6698455at2759"/>
<keyword evidence="2" id="KW-0143">Chaperone</keyword>
<dbReference type="Pfam" id="PF00183">
    <property type="entry name" value="HSP90"/>
    <property type="match status" value="1"/>
</dbReference>
<dbReference type="GO" id="GO:0051082">
    <property type="term" value="F:unfolded protein binding"/>
    <property type="evidence" value="ECO:0007669"/>
    <property type="project" value="InterPro"/>
</dbReference>
<dbReference type="AlphaFoldDB" id="A0A9N9JQ00"/>
<reference evidence="3" key="1">
    <citation type="submission" date="2021-06" db="EMBL/GenBank/DDBJ databases">
        <authorList>
            <person name="Kallberg Y."/>
            <person name="Tangrot J."/>
            <person name="Rosling A."/>
        </authorList>
    </citation>
    <scope>NUCLEOTIDE SEQUENCE</scope>
    <source>
        <strain evidence="3">CL551</strain>
    </source>
</reference>
<dbReference type="PANTHER" id="PTHR11528">
    <property type="entry name" value="HEAT SHOCK PROTEIN 90 FAMILY MEMBER"/>
    <property type="match status" value="1"/>
</dbReference>
<accession>A0A9N9JQ00</accession>
<organism evidence="3 4">
    <name type="scientific">Acaulospora morrowiae</name>
    <dbReference type="NCBI Taxonomy" id="94023"/>
    <lineage>
        <taxon>Eukaryota</taxon>
        <taxon>Fungi</taxon>
        <taxon>Fungi incertae sedis</taxon>
        <taxon>Mucoromycota</taxon>
        <taxon>Glomeromycotina</taxon>
        <taxon>Glomeromycetes</taxon>
        <taxon>Diversisporales</taxon>
        <taxon>Acaulosporaceae</taxon>
        <taxon>Acaulospora</taxon>
    </lineage>
</organism>
<dbReference type="InterPro" id="IPR037196">
    <property type="entry name" value="HSP90_C"/>
</dbReference>
<feature type="non-terminal residue" evidence="3">
    <location>
        <position position="103"/>
    </location>
</feature>
<protein>
    <submittedName>
        <fullName evidence="3">14254_t:CDS:1</fullName>
    </submittedName>
</protein>
<keyword evidence="4" id="KW-1185">Reference proteome</keyword>
<dbReference type="EMBL" id="CAJVPV010059622">
    <property type="protein sequence ID" value="CAG8789073.1"/>
    <property type="molecule type" value="Genomic_DNA"/>
</dbReference>
<gene>
    <name evidence="3" type="ORF">AMORRO_LOCUS17979</name>
</gene>
<dbReference type="InterPro" id="IPR001404">
    <property type="entry name" value="Hsp90_fam"/>
</dbReference>
<dbReference type="GO" id="GO:0005524">
    <property type="term" value="F:ATP binding"/>
    <property type="evidence" value="ECO:0007669"/>
    <property type="project" value="InterPro"/>
</dbReference>
<comment type="caution">
    <text evidence="3">The sequence shown here is derived from an EMBL/GenBank/DDBJ whole genome shotgun (WGS) entry which is preliminary data.</text>
</comment>